<dbReference type="Gramene" id="AET7Gv21134900.1">
    <property type="protein sequence ID" value="AET7Gv21134900.1"/>
    <property type="gene ID" value="AET7Gv21134900"/>
</dbReference>
<feature type="compositionally biased region" description="Basic and acidic residues" evidence="1">
    <location>
        <begin position="15"/>
        <end position="36"/>
    </location>
</feature>
<dbReference type="AlphaFoldDB" id="A0A453SX93"/>
<reference evidence="3" key="3">
    <citation type="journal article" date="2017" name="Nature">
        <title>Genome sequence of the progenitor of the wheat D genome Aegilops tauschii.</title>
        <authorList>
            <person name="Luo M.C."/>
            <person name="Gu Y.Q."/>
            <person name="Puiu D."/>
            <person name="Wang H."/>
            <person name="Twardziok S.O."/>
            <person name="Deal K.R."/>
            <person name="Huo N."/>
            <person name="Zhu T."/>
            <person name="Wang L."/>
            <person name="Wang Y."/>
            <person name="McGuire P.E."/>
            <person name="Liu S."/>
            <person name="Long H."/>
            <person name="Ramasamy R.K."/>
            <person name="Rodriguez J.C."/>
            <person name="Van S.L."/>
            <person name="Yuan L."/>
            <person name="Wang Z."/>
            <person name="Xia Z."/>
            <person name="Xiao L."/>
            <person name="Anderson O.D."/>
            <person name="Ouyang S."/>
            <person name="Liang Y."/>
            <person name="Zimin A.V."/>
            <person name="Pertea G."/>
            <person name="Qi P."/>
            <person name="Bennetzen J.L."/>
            <person name="Dai X."/>
            <person name="Dawson M.W."/>
            <person name="Muller H.G."/>
            <person name="Kugler K."/>
            <person name="Rivarola-Duarte L."/>
            <person name="Spannagl M."/>
            <person name="Mayer K.F.X."/>
            <person name="Lu F.H."/>
            <person name="Bevan M.W."/>
            <person name="Leroy P."/>
            <person name="Li P."/>
            <person name="You F.M."/>
            <person name="Sun Q."/>
            <person name="Liu Z."/>
            <person name="Lyons E."/>
            <person name="Wicker T."/>
            <person name="Salzberg S.L."/>
            <person name="Devos K.M."/>
            <person name="Dvorak J."/>
        </authorList>
    </citation>
    <scope>NUCLEOTIDE SEQUENCE [LARGE SCALE GENOMIC DNA]</scope>
    <source>
        <strain evidence="3">cv. AL8/78</strain>
    </source>
</reference>
<accession>A0A453SX93</accession>
<feature type="transmembrane region" description="Helical" evidence="2">
    <location>
        <begin position="46"/>
        <end position="70"/>
    </location>
</feature>
<reference evidence="4" key="2">
    <citation type="journal article" date="2017" name="Nat. Plants">
        <title>The Aegilops tauschii genome reveals multiple impacts of transposons.</title>
        <authorList>
            <person name="Zhao G."/>
            <person name="Zou C."/>
            <person name="Li K."/>
            <person name="Wang K."/>
            <person name="Li T."/>
            <person name="Gao L."/>
            <person name="Zhang X."/>
            <person name="Wang H."/>
            <person name="Yang Z."/>
            <person name="Liu X."/>
            <person name="Jiang W."/>
            <person name="Mao L."/>
            <person name="Kong X."/>
            <person name="Jiao Y."/>
            <person name="Jia J."/>
        </authorList>
    </citation>
    <scope>NUCLEOTIDE SEQUENCE [LARGE SCALE GENOMIC DNA]</scope>
    <source>
        <strain evidence="4">cv. AL8/78</strain>
    </source>
</reference>
<reference evidence="3" key="4">
    <citation type="submission" date="2019-03" db="UniProtKB">
        <authorList>
            <consortium name="EnsemblPlants"/>
        </authorList>
    </citation>
    <scope>IDENTIFICATION</scope>
</reference>
<dbReference type="Proteomes" id="UP000015105">
    <property type="component" value="Chromosome 7D"/>
</dbReference>
<name>A0A453SX93_AEGTS</name>
<keyword evidence="2" id="KW-1133">Transmembrane helix</keyword>
<protein>
    <submittedName>
        <fullName evidence="3">Uncharacterized protein</fullName>
    </submittedName>
</protein>
<organism evidence="3 4">
    <name type="scientific">Aegilops tauschii subsp. strangulata</name>
    <name type="common">Goatgrass</name>
    <dbReference type="NCBI Taxonomy" id="200361"/>
    <lineage>
        <taxon>Eukaryota</taxon>
        <taxon>Viridiplantae</taxon>
        <taxon>Streptophyta</taxon>
        <taxon>Embryophyta</taxon>
        <taxon>Tracheophyta</taxon>
        <taxon>Spermatophyta</taxon>
        <taxon>Magnoliopsida</taxon>
        <taxon>Liliopsida</taxon>
        <taxon>Poales</taxon>
        <taxon>Poaceae</taxon>
        <taxon>BOP clade</taxon>
        <taxon>Pooideae</taxon>
        <taxon>Triticodae</taxon>
        <taxon>Triticeae</taxon>
        <taxon>Triticinae</taxon>
        <taxon>Aegilops</taxon>
    </lineage>
</organism>
<evidence type="ECO:0000313" key="4">
    <source>
        <dbReference type="Proteomes" id="UP000015105"/>
    </source>
</evidence>
<keyword evidence="2" id="KW-0472">Membrane</keyword>
<dbReference type="EnsemblPlants" id="AET7Gv21134900.1">
    <property type="protein sequence ID" value="AET7Gv21134900.1"/>
    <property type="gene ID" value="AET7Gv21134900"/>
</dbReference>
<reference evidence="4" key="1">
    <citation type="journal article" date="2014" name="Science">
        <title>Ancient hybridizations among the ancestral genomes of bread wheat.</title>
        <authorList>
            <consortium name="International Wheat Genome Sequencing Consortium,"/>
            <person name="Marcussen T."/>
            <person name="Sandve S.R."/>
            <person name="Heier L."/>
            <person name="Spannagl M."/>
            <person name="Pfeifer M."/>
            <person name="Jakobsen K.S."/>
            <person name="Wulff B.B."/>
            <person name="Steuernagel B."/>
            <person name="Mayer K.F."/>
            <person name="Olsen O.A."/>
        </authorList>
    </citation>
    <scope>NUCLEOTIDE SEQUENCE [LARGE SCALE GENOMIC DNA]</scope>
    <source>
        <strain evidence="4">cv. AL8/78</strain>
    </source>
</reference>
<proteinExistence type="predicted"/>
<evidence type="ECO:0000256" key="1">
    <source>
        <dbReference type="SAM" id="MobiDB-lite"/>
    </source>
</evidence>
<feature type="region of interest" description="Disordered" evidence="1">
    <location>
        <begin position="1"/>
        <end position="37"/>
    </location>
</feature>
<sequence>TPPAPPSPSPPYRTAPDRRGAREDNRHEETAEKTVDSRSAAQVFPLFLWFVWSVWYSSLHTFIHFTLFFWRGTSLDCFSV</sequence>
<evidence type="ECO:0000256" key="2">
    <source>
        <dbReference type="SAM" id="Phobius"/>
    </source>
</evidence>
<keyword evidence="4" id="KW-1185">Reference proteome</keyword>
<feature type="compositionally biased region" description="Pro residues" evidence="1">
    <location>
        <begin position="1"/>
        <end position="13"/>
    </location>
</feature>
<reference evidence="3" key="5">
    <citation type="journal article" date="2021" name="G3 (Bethesda)">
        <title>Aegilops tauschii genome assembly Aet v5.0 features greater sequence contiguity and improved annotation.</title>
        <authorList>
            <person name="Wang L."/>
            <person name="Zhu T."/>
            <person name="Rodriguez J.C."/>
            <person name="Deal K.R."/>
            <person name="Dubcovsky J."/>
            <person name="McGuire P.E."/>
            <person name="Lux T."/>
            <person name="Spannagl M."/>
            <person name="Mayer K.F.X."/>
            <person name="Baldrich P."/>
            <person name="Meyers B.C."/>
            <person name="Huo N."/>
            <person name="Gu Y.Q."/>
            <person name="Zhou H."/>
            <person name="Devos K.M."/>
            <person name="Bennetzen J.L."/>
            <person name="Unver T."/>
            <person name="Budak H."/>
            <person name="Gulick P.J."/>
            <person name="Galiba G."/>
            <person name="Kalapos B."/>
            <person name="Nelson D.R."/>
            <person name="Li P."/>
            <person name="You F.M."/>
            <person name="Luo M.C."/>
            <person name="Dvorak J."/>
        </authorList>
    </citation>
    <scope>NUCLEOTIDE SEQUENCE [LARGE SCALE GENOMIC DNA]</scope>
    <source>
        <strain evidence="3">cv. AL8/78</strain>
    </source>
</reference>
<evidence type="ECO:0000313" key="3">
    <source>
        <dbReference type="EnsemblPlants" id="AET7Gv21134900.1"/>
    </source>
</evidence>
<keyword evidence="2" id="KW-0812">Transmembrane</keyword>